<comment type="similarity">
    <text evidence="2">Belongs to the TAPT1 family.</text>
</comment>
<evidence type="ECO:0000256" key="2">
    <source>
        <dbReference type="ARBA" id="ARBA00008803"/>
    </source>
</evidence>
<evidence type="ECO:0000313" key="8">
    <source>
        <dbReference type="EMBL" id="TPX49539.1"/>
    </source>
</evidence>
<keyword evidence="3 7" id="KW-0812">Transmembrane</keyword>
<keyword evidence="4 7" id="KW-1133">Transmembrane helix</keyword>
<protein>
    <submittedName>
        <fullName evidence="8">Uncharacterized protein</fullName>
    </submittedName>
</protein>
<keyword evidence="10" id="KW-1185">Reference proteome</keyword>
<dbReference type="Proteomes" id="UP000320475">
    <property type="component" value="Unassembled WGS sequence"/>
</dbReference>
<feature type="transmembrane region" description="Helical" evidence="7">
    <location>
        <begin position="378"/>
        <end position="401"/>
    </location>
</feature>
<dbReference type="InterPro" id="IPR008010">
    <property type="entry name" value="Tatp1"/>
</dbReference>
<comment type="caution">
    <text evidence="8">The sequence shown here is derived from an EMBL/GenBank/DDBJ whole genome shotgun (WGS) entry which is preliminary data.</text>
</comment>
<evidence type="ECO:0000313" key="11">
    <source>
        <dbReference type="Proteomes" id="UP000320475"/>
    </source>
</evidence>
<dbReference type="OrthoDB" id="29023at2759"/>
<dbReference type="EMBL" id="QEAN01000081">
    <property type="protein sequence ID" value="TPX49539.1"/>
    <property type="molecule type" value="Genomic_DNA"/>
</dbReference>
<feature type="region of interest" description="Disordered" evidence="6">
    <location>
        <begin position="122"/>
        <end position="146"/>
    </location>
</feature>
<feature type="transmembrane region" description="Helical" evidence="7">
    <location>
        <begin position="505"/>
        <end position="524"/>
    </location>
</feature>
<dbReference type="GO" id="GO:0005789">
    <property type="term" value="C:endoplasmic reticulum membrane"/>
    <property type="evidence" value="ECO:0007669"/>
    <property type="project" value="TreeGrafter"/>
</dbReference>
<dbReference type="Proteomes" id="UP000317494">
    <property type="component" value="Unassembled WGS sequence"/>
</dbReference>
<proteinExistence type="inferred from homology"/>
<evidence type="ECO:0000256" key="6">
    <source>
        <dbReference type="SAM" id="MobiDB-lite"/>
    </source>
</evidence>
<evidence type="ECO:0000313" key="9">
    <source>
        <dbReference type="EMBL" id="TPX50918.1"/>
    </source>
</evidence>
<accession>A0A507DCX2</accession>
<dbReference type="EMBL" id="QEAM01000011">
    <property type="protein sequence ID" value="TPX50918.1"/>
    <property type="molecule type" value="Genomic_DNA"/>
</dbReference>
<evidence type="ECO:0000256" key="1">
    <source>
        <dbReference type="ARBA" id="ARBA00004141"/>
    </source>
</evidence>
<name>A0A507DCX2_9FUNG</name>
<feature type="region of interest" description="Disordered" evidence="6">
    <location>
        <begin position="197"/>
        <end position="270"/>
    </location>
</feature>
<dbReference type="PANTHER" id="PTHR13317:SF4">
    <property type="entry name" value="TRANSMEMBRANE ANTERIOR POSTERIOR TRANSFORMATION PROTEIN 1 HOMOLOG"/>
    <property type="match status" value="1"/>
</dbReference>
<gene>
    <name evidence="9" type="ORF">SeLEV6574_g00631</name>
    <name evidence="8" type="ORF">SeMB42_g02578</name>
</gene>
<dbReference type="Pfam" id="PF05346">
    <property type="entry name" value="DUF747"/>
    <property type="match status" value="1"/>
</dbReference>
<dbReference type="AlphaFoldDB" id="A0A507DCX2"/>
<evidence type="ECO:0000256" key="4">
    <source>
        <dbReference type="ARBA" id="ARBA00022989"/>
    </source>
</evidence>
<sequence>MDAPHPDGLPTGEHATKPAADPASNPEKRLRMAESTSLGNLDSTSTHSPLSPLSESSIALTVMMLNTGPLTQSASSMNAAEAPVVATTLTSPTTPTNSATATLTNAQVSLFPILSSLPPSSAISRGRTHSMPVSSHGKVRYRSQSGSYLQHKVASARRLTSFTPIAKPSQPVENPIGNLVSTVPFHFNPKLSTPAATFSSASTEFPPPWTSNTFENSPNDTPSSLGPRPLDSRRIRPKHQRSPSITLTWNGLHPDEKPVSASSLTEDAGTNNANSVASSCLTSPATSNGIYSTVTSPDSNDSVWQGAVPPTVPTHVIIKPPRMESLVWEYIQSELASTDFDALTLADLKRERVQNFLSVPQELEKFMLFGYSICLDSFLYIFTILPLRICIALFALIRALFIRSYRIKAARRVDLMKGGLILCCCFMLQYVDASRLYHSVRGQAVIKLYVIFNVLEICDKLCSAFGHDILDSLFSKATVQQLAASNTVSSPPSHRKATPKPLAPVTHLIVSLLYVFAHSMCLFYQVMTLNVAINSYNNALLTLLVSNQFVEIKGSVFKKFEKENLFQLSCSDIIERFQLSAFLLIITMRNYLELNGGVGGTFQEALQSFYELSAPLFAPSQWLAALVYGVPSHLAGLRSLLSTIMSLQIYQTLETLLTPIVVVFGSEVLVDWLKHAFITKFNHIRPDVYRRFRESLYRDLVGIRPGSSARGVDDGGAPVDAGDFEPRRRRATSSLLRHSIDPSIGRMAALVDQSPAVARRIGFVSLPLACLMIRVSLQTLDMLGFLGAASRIPVVVFSSITFSLLLAAKILLGIGLTRFARDSLLRCAPYETPSTPS</sequence>
<dbReference type="STRING" id="286115.A0A507DCX2"/>
<feature type="compositionally biased region" description="Polar residues" evidence="6">
    <location>
        <begin position="210"/>
        <end position="224"/>
    </location>
</feature>
<feature type="compositionally biased region" description="Polar residues" evidence="6">
    <location>
        <begin position="260"/>
        <end position="270"/>
    </location>
</feature>
<feature type="region of interest" description="Disordered" evidence="6">
    <location>
        <begin position="1"/>
        <end position="32"/>
    </location>
</feature>
<evidence type="ECO:0000256" key="7">
    <source>
        <dbReference type="SAM" id="Phobius"/>
    </source>
</evidence>
<reference evidence="10 11" key="1">
    <citation type="journal article" date="2019" name="Sci. Rep.">
        <title>Comparative genomics of chytrid fungi reveal insights into the obligate biotrophic and pathogenic lifestyle of Synchytrium endobioticum.</title>
        <authorList>
            <person name="van de Vossenberg B.T.L.H."/>
            <person name="Warris S."/>
            <person name="Nguyen H.D.T."/>
            <person name="van Gent-Pelzer M.P.E."/>
            <person name="Joly D.L."/>
            <person name="van de Geest H.C."/>
            <person name="Bonants P.J.M."/>
            <person name="Smith D.S."/>
            <person name="Levesque C.A."/>
            <person name="van der Lee T.A.J."/>
        </authorList>
    </citation>
    <scope>NUCLEOTIDE SEQUENCE [LARGE SCALE GENOMIC DNA]</scope>
    <source>
        <strain evidence="9 11">LEV6574</strain>
        <strain evidence="8 10">MB42</strain>
    </source>
</reference>
<evidence type="ECO:0000313" key="10">
    <source>
        <dbReference type="Proteomes" id="UP000317494"/>
    </source>
</evidence>
<comment type="subcellular location">
    <subcellularLocation>
        <location evidence="1">Membrane</location>
        <topology evidence="1">Multi-pass membrane protein</topology>
    </subcellularLocation>
</comment>
<feature type="transmembrane region" description="Helical" evidence="7">
    <location>
        <begin position="792"/>
        <end position="816"/>
    </location>
</feature>
<evidence type="ECO:0000256" key="5">
    <source>
        <dbReference type="ARBA" id="ARBA00023136"/>
    </source>
</evidence>
<evidence type="ECO:0000256" key="3">
    <source>
        <dbReference type="ARBA" id="ARBA00022692"/>
    </source>
</evidence>
<dbReference type="PANTHER" id="PTHR13317">
    <property type="entry name" value="TRANSMEMBRANE ANTERIOR POSTERIOR TRANSFORMATION PROTEIN 1 HOMOLOG"/>
    <property type="match status" value="1"/>
</dbReference>
<keyword evidence="5 7" id="KW-0472">Membrane</keyword>
<organism evidence="8 10">
    <name type="scientific">Synchytrium endobioticum</name>
    <dbReference type="NCBI Taxonomy" id="286115"/>
    <lineage>
        <taxon>Eukaryota</taxon>
        <taxon>Fungi</taxon>
        <taxon>Fungi incertae sedis</taxon>
        <taxon>Chytridiomycota</taxon>
        <taxon>Chytridiomycota incertae sedis</taxon>
        <taxon>Chytridiomycetes</taxon>
        <taxon>Synchytriales</taxon>
        <taxon>Synchytriaceae</taxon>
        <taxon>Synchytrium</taxon>
    </lineage>
</organism>
<dbReference type="VEuPathDB" id="FungiDB:SeMB42_g02578"/>